<keyword evidence="3" id="KW-1185">Reference proteome</keyword>
<sequence>MFYINPTPLSLWIWLGLWALVPITALVFYAISKLLIKDVFSDKPLVNATISGIVMLVVIGILAGMSAYHNYTHSSSYVKDIKAMKIEYDSDKQVRNIKVLDYQGKEIYNYTGKFSFDRSGHGLNLVDNQTGKKISIYIGDNDSVIVTDR</sequence>
<feature type="transmembrane region" description="Helical" evidence="1">
    <location>
        <begin position="44"/>
        <end position="68"/>
    </location>
</feature>
<evidence type="ECO:0000313" key="2">
    <source>
        <dbReference type="EMBL" id="CAH1857512.1"/>
    </source>
</evidence>
<dbReference type="Proteomes" id="UP000838102">
    <property type="component" value="Unassembled WGS sequence"/>
</dbReference>
<dbReference type="EMBL" id="CAKOEU010000013">
    <property type="protein sequence ID" value="CAH1857512.1"/>
    <property type="molecule type" value="Genomic_DNA"/>
</dbReference>
<keyword evidence="1" id="KW-0472">Membrane</keyword>
<keyword evidence="1" id="KW-1133">Transmembrane helix</keyword>
<evidence type="ECO:0000256" key="1">
    <source>
        <dbReference type="SAM" id="Phobius"/>
    </source>
</evidence>
<comment type="caution">
    <text evidence="2">The sequence shown here is derived from an EMBL/GenBank/DDBJ whole genome shotgun (WGS) entry which is preliminary data.</text>
</comment>
<evidence type="ECO:0000313" key="3">
    <source>
        <dbReference type="Proteomes" id="UP000838102"/>
    </source>
</evidence>
<reference evidence="2" key="1">
    <citation type="submission" date="2022-03" db="EMBL/GenBank/DDBJ databases">
        <authorList>
            <person name="Hettiarachchi G."/>
        </authorList>
    </citation>
    <scope>NUCLEOTIDE SEQUENCE</scope>
    <source>
        <strain evidence="2">LMG 32447</strain>
    </source>
</reference>
<protein>
    <submittedName>
        <fullName evidence="2">Uncharacterized protein</fullName>
    </submittedName>
</protein>
<feature type="transmembrane region" description="Helical" evidence="1">
    <location>
        <begin position="12"/>
        <end position="32"/>
    </location>
</feature>
<keyword evidence="1" id="KW-0812">Transmembrane</keyword>
<gene>
    <name evidence="2" type="ORF">LMG032447_01582</name>
</gene>
<dbReference type="RefSeq" id="WP_248706870.1">
    <property type="nucleotide sequence ID" value="NZ_CAKOET010000006.1"/>
</dbReference>
<proteinExistence type="predicted"/>
<name>A0ABM9D618_9LACO</name>
<organism evidence="2 3">
    <name type="scientific">Convivina praedatoris</name>
    <dbReference type="NCBI Taxonomy" id="2880963"/>
    <lineage>
        <taxon>Bacteria</taxon>
        <taxon>Bacillati</taxon>
        <taxon>Bacillota</taxon>
        <taxon>Bacilli</taxon>
        <taxon>Lactobacillales</taxon>
        <taxon>Lactobacillaceae</taxon>
        <taxon>Convivina</taxon>
    </lineage>
</organism>
<accession>A0ABM9D618</accession>